<dbReference type="WBParaSite" id="TREG1_63790.1">
    <property type="protein sequence ID" value="TREG1_63790.1"/>
    <property type="gene ID" value="TREG1_63790"/>
</dbReference>
<name>A0AA85K0Y5_TRIRE</name>
<evidence type="ECO:0000256" key="3">
    <source>
        <dbReference type="SAM" id="MobiDB-lite"/>
    </source>
</evidence>
<keyword evidence="4" id="KW-1185">Reference proteome</keyword>
<evidence type="ECO:0000313" key="4">
    <source>
        <dbReference type="Proteomes" id="UP000050795"/>
    </source>
</evidence>
<dbReference type="Proteomes" id="UP000050795">
    <property type="component" value="Unassembled WGS sequence"/>
</dbReference>
<dbReference type="SUPFAM" id="SSF117281">
    <property type="entry name" value="Kelch motif"/>
    <property type="match status" value="1"/>
</dbReference>
<evidence type="ECO:0000313" key="5">
    <source>
        <dbReference type="WBParaSite" id="TREG1_63790.1"/>
    </source>
</evidence>
<dbReference type="PANTHER" id="PTHR46228:SF2">
    <property type="entry name" value="KELCH REPEAT PROTEIN (AFU_ORTHOLOGUE AFUA_4G14350)"/>
    <property type="match status" value="1"/>
</dbReference>
<keyword evidence="1" id="KW-0880">Kelch repeat</keyword>
<evidence type="ECO:0000256" key="1">
    <source>
        <dbReference type="ARBA" id="ARBA00022441"/>
    </source>
</evidence>
<reference evidence="4" key="1">
    <citation type="submission" date="2022-06" db="EMBL/GenBank/DDBJ databases">
        <authorList>
            <person name="Berger JAMES D."/>
            <person name="Berger JAMES D."/>
        </authorList>
    </citation>
    <scope>NUCLEOTIDE SEQUENCE [LARGE SCALE GENOMIC DNA]</scope>
</reference>
<dbReference type="InterPro" id="IPR015915">
    <property type="entry name" value="Kelch-typ_b-propeller"/>
</dbReference>
<protein>
    <submittedName>
        <fullName evidence="5">Uncharacterized protein</fullName>
    </submittedName>
</protein>
<keyword evidence="2" id="KW-0677">Repeat</keyword>
<dbReference type="Pfam" id="PF24681">
    <property type="entry name" value="Kelch_KLHDC2_KLHL20_DRC7"/>
    <property type="match status" value="1"/>
</dbReference>
<organism evidence="4 5">
    <name type="scientific">Trichobilharzia regenti</name>
    <name type="common">Nasal bird schistosome</name>
    <dbReference type="NCBI Taxonomy" id="157069"/>
    <lineage>
        <taxon>Eukaryota</taxon>
        <taxon>Metazoa</taxon>
        <taxon>Spiralia</taxon>
        <taxon>Lophotrochozoa</taxon>
        <taxon>Platyhelminthes</taxon>
        <taxon>Trematoda</taxon>
        <taxon>Digenea</taxon>
        <taxon>Strigeidida</taxon>
        <taxon>Schistosomatoidea</taxon>
        <taxon>Schistosomatidae</taxon>
        <taxon>Trichobilharzia</taxon>
    </lineage>
</organism>
<dbReference type="AlphaFoldDB" id="A0AA85K0Y5"/>
<evidence type="ECO:0000256" key="2">
    <source>
        <dbReference type="ARBA" id="ARBA00022737"/>
    </source>
</evidence>
<feature type="region of interest" description="Disordered" evidence="3">
    <location>
        <begin position="497"/>
        <end position="519"/>
    </location>
</feature>
<dbReference type="Gene3D" id="2.120.10.80">
    <property type="entry name" value="Kelch-type beta propeller"/>
    <property type="match status" value="2"/>
</dbReference>
<accession>A0AA85K0Y5</accession>
<sequence length="1104" mass="125672">MTNSYSRRWNGIKDAVHPLSRTAHSAVSHGRYIYVLNGYGPHDNKMVLMDQAGLTRFDILTNCVELLPIHWDIKSLQYHMFNESILLTSGGSAVIVNDTEPACIYTFGGYSALGNIHVNALCRIELGGSNLSTGCKKSNNKNVKQFSNDSKEFRSHDCYCCCQASVISGHGILSCLSYLSQDNALHQCLTLTMLKSFQRKLEYYHHHHQQVDKIHKNDHCHQLVPSPRDKLCMEYWHGRLYAFGGYGPNFIPSSTWPNDLFHWPYLHDPNDTSNWIMCDANGGWNSQLLVYDLQKNSWKLIKQSDVTGCFPSPRAAHSSTLLPNHGWMIIFGGRGPTANHRQEQFHHQQSHDFDMGRLNDMYCLDLNIMQWTRILTPLDIPYLGRNSLLTPPPQPHVVSTSIWPCGRSWMDMTVIHESSPALLMDDDSVCNVCYYHNDDGEDGDVGGDDPVNRTATAQLFLLGGWSNLNEALNDAYLIDIHFCRKHKSIEAKIANSTKKTYTSQRRSTSSNSTTTTTTNTTNCHDQDISNTSTSFIQSIHDCNSQPAVVDGFKCLNNNNNNEFSNYSAYHECTKLFVTPEGEVLSNETYYISLIESLYSCSVSSSSSSTTDLLKASSISSSNNNDGPITNEIDYLKLFLHDINYHLFVYQKLSFNVINKAGKLDNNGNNNNNNETINHPKSVLYRIALMHTMFIQYLVKNYCRYTILSSSSSCSLSSTSSPSSSLAGEEECFPCSRLIEIVNQLCANCYESLHHQGQQQQEQQQTVAFSLIIMIGILLKFMLPWQIFHMLLQEGEEEGDNHSWWLPNQTSKYLIKALITRCGVCEYSPERSPLPWLLTTSSSVSWAAALSYSKRMKVYSLDFNNPILINKFISLLPIHMIIMPTEQLAQIYEQFTQNFMHDRFVYDLSEIIQSTYEKLSFLSEIITRKYSLLSQSFPLSTSFTKCEPIHRHWHRVTLGLNGIVYAIGGTTIEALNTPIECYFFNPPAGSLKIQCFTKITKMLLSSVFYAIQKNLSIEKEEMRSNNSDDEETVMISRRKSSGEMRHHRRRQPLKFYECIKTLTSSHYYPVDLTDDGNCLLKFLEESLSGLLNNDVRKCLLEQWLL</sequence>
<proteinExistence type="predicted"/>
<reference evidence="5" key="2">
    <citation type="submission" date="2023-11" db="UniProtKB">
        <authorList>
            <consortium name="WormBaseParasite"/>
        </authorList>
    </citation>
    <scope>IDENTIFICATION</scope>
</reference>
<dbReference type="PANTHER" id="PTHR46228">
    <property type="entry name" value="KELCH DOMAIN-CONTAINING PROTEIN"/>
    <property type="match status" value="1"/>
</dbReference>